<dbReference type="AlphaFoldDB" id="A0A7S0BLM3"/>
<proteinExistence type="predicted"/>
<accession>A0A7S0BLM3</accession>
<protein>
    <submittedName>
        <fullName evidence="2">Uncharacterized protein</fullName>
    </submittedName>
</protein>
<feature type="region of interest" description="Disordered" evidence="1">
    <location>
        <begin position="1"/>
        <end position="22"/>
    </location>
</feature>
<feature type="compositionally biased region" description="Gly residues" evidence="1">
    <location>
        <begin position="1"/>
        <end position="10"/>
    </location>
</feature>
<reference evidence="2" key="1">
    <citation type="submission" date="2021-01" db="EMBL/GenBank/DDBJ databases">
        <authorList>
            <person name="Corre E."/>
            <person name="Pelletier E."/>
            <person name="Niang G."/>
            <person name="Scheremetjew M."/>
            <person name="Finn R."/>
            <person name="Kale V."/>
            <person name="Holt S."/>
            <person name="Cochrane G."/>
            <person name="Meng A."/>
            <person name="Brown T."/>
            <person name="Cohen L."/>
        </authorList>
    </citation>
    <scope>NUCLEOTIDE SEQUENCE</scope>
    <source>
        <strain evidence="2">UTEX LB 2760</strain>
    </source>
</reference>
<evidence type="ECO:0000256" key="1">
    <source>
        <dbReference type="SAM" id="MobiDB-lite"/>
    </source>
</evidence>
<gene>
    <name evidence="2" type="ORF">RMAR0315_LOCUS7716</name>
</gene>
<name>A0A7S0BLM3_9RHOD</name>
<sequence>MAEDGLGGGKSPARLSRKEERENCLRDLETDIEGLDLGPEPRRNSIDQLLDTGRRGLPIGSGRDDLADLDFDVEAVKAFTPNPPTTETYPHKKLVDSEGRANLDHLKVGTVNMDVFEDDSTDLNEEIRKNLIRELANSKPVCCHHV</sequence>
<organism evidence="2">
    <name type="scientific">Rhodosorus marinus</name>
    <dbReference type="NCBI Taxonomy" id="101924"/>
    <lineage>
        <taxon>Eukaryota</taxon>
        <taxon>Rhodophyta</taxon>
        <taxon>Stylonematophyceae</taxon>
        <taxon>Stylonematales</taxon>
        <taxon>Stylonemataceae</taxon>
        <taxon>Rhodosorus</taxon>
    </lineage>
</organism>
<evidence type="ECO:0000313" key="2">
    <source>
        <dbReference type="EMBL" id="CAD8397726.1"/>
    </source>
</evidence>
<dbReference type="EMBL" id="HBEK01014170">
    <property type="protein sequence ID" value="CAD8397726.1"/>
    <property type="molecule type" value="Transcribed_RNA"/>
</dbReference>